<comment type="caution">
    <text evidence="1">The sequence shown here is derived from an EMBL/GenBank/DDBJ whole genome shotgun (WGS) entry which is preliminary data.</text>
</comment>
<gene>
    <name evidence="1" type="ORF">LCGC14_0539340</name>
</gene>
<dbReference type="AlphaFoldDB" id="A0A0F9V1H3"/>
<dbReference type="PROSITE" id="PS00543">
    <property type="entry name" value="HLYD_FAMILY"/>
    <property type="match status" value="1"/>
</dbReference>
<organism evidence="1">
    <name type="scientific">marine sediment metagenome</name>
    <dbReference type="NCBI Taxonomy" id="412755"/>
    <lineage>
        <taxon>unclassified sequences</taxon>
        <taxon>metagenomes</taxon>
        <taxon>ecological metagenomes</taxon>
    </lineage>
</organism>
<protein>
    <submittedName>
        <fullName evidence="1">Uncharacterized protein</fullName>
    </submittedName>
</protein>
<dbReference type="InterPro" id="IPR006144">
    <property type="entry name" value="Secretion_HlyD_CS"/>
</dbReference>
<reference evidence="1" key="1">
    <citation type="journal article" date="2015" name="Nature">
        <title>Complex archaea that bridge the gap between prokaryotes and eukaryotes.</title>
        <authorList>
            <person name="Spang A."/>
            <person name="Saw J.H."/>
            <person name="Jorgensen S.L."/>
            <person name="Zaremba-Niedzwiedzka K."/>
            <person name="Martijn J."/>
            <person name="Lind A.E."/>
            <person name="van Eijk R."/>
            <person name="Schleper C."/>
            <person name="Guy L."/>
            <person name="Ettema T.J."/>
        </authorList>
    </citation>
    <scope>NUCLEOTIDE SEQUENCE</scope>
</reference>
<proteinExistence type="predicted"/>
<accession>A0A0F9V1H3</accession>
<dbReference type="GO" id="GO:0009306">
    <property type="term" value="P:protein secretion"/>
    <property type="evidence" value="ECO:0007669"/>
    <property type="project" value="InterPro"/>
</dbReference>
<dbReference type="EMBL" id="LAZR01000717">
    <property type="protein sequence ID" value="KKN59728.1"/>
    <property type="molecule type" value="Genomic_DNA"/>
</dbReference>
<sequence>MLSLINALFINSKIIRIDKALITPNEIRLPISLQEPVYRLRATLSQQQMQAYGKAFELKSGMLFEADIMLEQRTLIEWLLEPLYSLKGRVS</sequence>
<evidence type="ECO:0000313" key="1">
    <source>
        <dbReference type="EMBL" id="KKN59728.1"/>
    </source>
</evidence>
<name>A0A0F9V1H3_9ZZZZ</name>
<dbReference type="GO" id="GO:0016020">
    <property type="term" value="C:membrane"/>
    <property type="evidence" value="ECO:0007669"/>
    <property type="project" value="InterPro"/>
</dbReference>